<keyword evidence="3 6" id="KW-0812">Transmembrane</keyword>
<sequence>NVAATAGAVSAAATAPGAAAGAGPNGARARIGAQLGGRFDERWLASPLGKAIVGPEEIRLLEQCGWYGPKARAMFGGLRLCVPLLIAAVLMLWRLPESLQGAVFTAFGGFAVSFLAFKSVLRRRAASRMRQLDDELPVLVDMLRLLQGVGMSIDQSLQLIVTEFGSMLPVLGPELKRANDQFASGRSREQTLQRIGKLFESEDLRSLIMLLNQVDRFGGAVQEPLKLFGLRLQEARKMRLKEKVGRLTVKMTGVMVVSLLPVLLIVTAGPGFLGVIRMLAKFAGDVQ</sequence>
<keyword evidence="5 6" id="KW-0472">Membrane</keyword>
<dbReference type="GO" id="GO:0005886">
    <property type="term" value="C:plasma membrane"/>
    <property type="evidence" value="ECO:0007669"/>
    <property type="project" value="UniProtKB-SubCell"/>
</dbReference>
<dbReference type="RefSeq" id="WP_170265966.1">
    <property type="nucleotide sequence ID" value="NZ_JABEMD010000052.1"/>
</dbReference>
<dbReference type="PANTHER" id="PTHR35007">
    <property type="entry name" value="INTEGRAL MEMBRANE PROTEIN-RELATED"/>
    <property type="match status" value="1"/>
</dbReference>
<gene>
    <name evidence="8" type="ORF">HLB16_22110</name>
</gene>
<evidence type="ECO:0000256" key="3">
    <source>
        <dbReference type="ARBA" id="ARBA00022692"/>
    </source>
</evidence>
<feature type="transmembrane region" description="Helical" evidence="6">
    <location>
        <begin position="247"/>
        <end position="269"/>
    </location>
</feature>
<dbReference type="PANTHER" id="PTHR35007:SF2">
    <property type="entry name" value="PILUS ASSEMBLE PROTEIN"/>
    <property type="match status" value="1"/>
</dbReference>
<accession>A0A849BCD3</accession>
<reference evidence="8 9" key="1">
    <citation type="submission" date="2020-05" db="EMBL/GenBank/DDBJ databases">
        <title>MicrobeNet Type strains.</title>
        <authorList>
            <person name="Nicholson A.C."/>
        </authorList>
    </citation>
    <scope>NUCLEOTIDE SEQUENCE [LARGE SCALE GENOMIC DNA]</scope>
    <source>
        <strain evidence="8 9">ATCC 700815</strain>
    </source>
</reference>
<dbReference type="Proteomes" id="UP000542973">
    <property type="component" value="Unassembled WGS sequence"/>
</dbReference>
<evidence type="ECO:0000256" key="6">
    <source>
        <dbReference type="SAM" id="Phobius"/>
    </source>
</evidence>
<evidence type="ECO:0000313" key="9">
    <source>
        <dbReference type="Proteomes" id="UP000542973"/>
    </source>
</evidence>
<organism evidence="8 9">
    <name type="scientific">Cupriavidus gilardii</name>
    <dbReference type="NCBI Taxonomy" id="82541"/>
    <lineage>
        <taxon>Bacteria</taxon>
        <taxon>Pseudomonadati</taxon>
        <taxon>Pseudomonadota</taxon>
        <taxon>Betaproteobacteria</taxon>
        <taxon>Burkholderiales</taxon>
        <taxon>Burkholderiaceae</taxon>
        <taxon>Cupriavidus</taxon>
    </lineage>
</organism>
<evidence type="ECO:0000256" key="4">
    <source>
        <dbReference type="ARBA" id="ARBA00022989"/>
    </source>
</evidence>
<name>A0A849BCD3_9BURK</name>
<comment type="subcellular location">
    <subcellularLocation>
        <location evidence="1">Cell membrane</location>
        <topology evidence="1">Multi-pass membrane protein</topology>
    </subcellularLocation>
</comment>
<evidence type="ECO:0000259" key="7">
    <source>
        <dbReference type="Pfam" id="PF00482"/>
    </source>
</evidence>
<keyword evidence="2" id="KW-1003">Cell membrane</keyword>
<dbReference type="EMBL" id="JABEMD010000052">
    <property type="protein sequence ID" value="NNH13550.1"/>
    <property type="molecule type" value="Genomic_DNA"/>
</dbReference>
<feature type="non-terminal residue" evidence="8">
    <location>
        <position position="1"/>
    </location>
</feature>
<dbReference type="AlphaFoldDB" id="A0A849BCD3"/>
<feature type="domain" description="Type II secretion system protein GspF" evidence="7">
    <location>
        <begin position="141"/>
        <end position="266"/>
    </location>
</feature>
<protein>
    <submittedName>
        <fullName evidence="8">Type II secretion system F family protein</fullName>
    </submittedName>
</protein>
<proteinExistence type="predicted"/>
<evidence type="ECO:0000256" key="2">
    <source>
        <dbReference type="ARBA" id="ARBA00022475"/>
    </source>
</evidence>
<dbReference type="InterPro" id="IPR018076">
    <property type="entry name" value="T2SS_GspF_dom"/>
</dbReference>
<feature type="transmembrane region" description="Helical" evidence="6">
    <location>
        <begin position="77"/>
        <end position="95"/>
    </location>
</feature>
<evidence type="ECO:0000256" key="5">
    <source>
        <dbReference type="ARBA" id="ARBA00023136"/>
    </source>
</evidence>
<evidence type="ECO:0000256" key="1">
    <source>
        <dbReference type="ARBA" id="ARBA00004651"/>
    </source>
</evidence>
<feature type="transmembrane region" description="Helical" evidence="6">
    <location>
        <begin position="101"/>
        <end position="121"/>
    </location>
</feature>
<evidence type="ECO:0000313" key="8">
    <source>
        <dbReference type="EMBL" id="NNH13550.1"/>
    </source>
</evidence>
<keyword evidence="4 6" id="KW-1133">Transmembrane helix</keyword>
<comment type="caution">
    <text evidence="8">The sequence shown here is derived from an EMBL/GenBank/DDBJ whole genome shotgun (WGS) entry which is preliminary data.</text>
</comment>
<dbReference type="Pfam" id="PF00482">
    <property type="entry name" value="T2SSF"/>
    <property type="match status" value="1"/>
</dbReference>